<evidence type="ECO:0000313" key="3">
    <source>
        <dbReference type="Proteomes" id="UP001107558"/>
    </source>
</evidence>
<keyword evidence="3" id="KW-1185">Reference proteome</keyword>
<organism evidence="2 3">
    <name type="scientific">Polypedilum vanderplanki</name>
    <name type="common">Sleeping chironomid midge</name>
    <dbReference type="NCBI Taxonomy" id="319348"/>
    <lineage>
        <taxon>Eukaryota</taxon>
        <taxon>Metazoa</taxon>
        <taxon>Ecdysozoa</taxon>
        <taxon>Arthropoda</taxon>
        <taxon>Hexapoda</taxon>
        <taxon>Insecta</taxon>
        <taxon>Pterygota</taxon>
        <taxon>Neoptera</taxon>
        <taxon>Endopterygota</taxon>
        <taxon>Diptera</taxon>
        <taxon>Nematocera</taxon>
        <taxon>Chironomoidea</taxon>
        <taxon>Chironomidae</taxon>
        <taxon>Chironominae</taxon>
        <taxon>Polypedilum</taxon>
        <taxon>Polypedilum</taxon>
    </lineage>
</organism>
<dbReference type="Proteomes" id="UP001107558">
    <property type="component" value="Chromosome 4"/>
</dbReference>
<dbReference type="EMBL" id="JADBJN010000004">
    <property type="protein sequence ID" value="KAG5667535.1"/>
    <property type="molecule type" value="Genomic_DNA"/>
</dbReference>
<dbReference type="InterPro" id="IPR002035">
    <property type="entry name" value="VWF_A"/>
</dbReference>
<sequence>MLLNQHELKIYPLEDEFIASIELNRQNPSPKAHTKVEMVVILDCSGSMGSSVSKIINNVFPKFFELLSYDPQDEFHLIAFNDSTTLYKIKINELQDFKLDAEGGTLMAPAVTELHKLFTEFNNKKVTALRILTISDGEIWDQHETKKLGEKLEDFMSKMKVSINSQAVRLFTCREQPDTRALCSLLQLNNVEKSNLTDIRAKIDEEKIVEEMTKLFINDGFNGAKVLSCNKEIFRKLPWDENSLDKLIVLPNRKNVFWLNKIDQKFTIDGEEVKILIEKNLTIDKFHELLHSKLNFIIDRMKILKVVNTEKSKLTIEKIVQYFTKLEDKIENLPLTAEVFDLRVIENRKKMLKLNAIKSKKISTMLAKIANDDDVNKLNAAQVADYLRSIAVNSKAGQGLTKRATKKGIKLKSKRKRIENFDDVVRAQIIKMKKYFDQIKEIDCKNHKISFYSQATTFDGICSLIELTDNPFFSTFDANELLQILNLVGVACNGKIGEFPDASTWRVNEIFIGCYISVADIVTSKQQSDDSEFVLKVPGTDKEITNVIPVFDDPRIGVFLKKYAPSLLEFTSSIGMRKVIADVPMTFGFTIIAGIRKLMYDLNKNKSTEHVETFAQFMNSASSFIGRYFDHIEELLKEQELGMKGFYLANNGIGNMMVPLIRIFVKKELKSMQNYLPEILRAIYSCEIWKGISKEFRSKREFDQIVKEMLHKLLSIDIENKKIKVQEPFVPEPDDKSLKFDDSYAVNKEYLNELAQPLYYHNYMTLLPKFIEAVTTGKVEEIKNIPEMTKSTAIEAFGIDYSQNEFIFLNIFQALRYPRSSSRADTKLGEMKIIDVKYKNEIIEDIKNYVRKEFKDLYEFEVKMKKHKEEEILANEIVDKLTKETNYENLLKIWKSQISRSEITFKFSNTHSIAFRFLLKKVIDMKSNIPLRADIIKILLLSVDNDGQIVYNNGKIADVKNLKKLKKRFLITNSNSEWNEIETKIDNQRNEHKYREMKKNRHGHGNEKASYWALGYNNLVEHMSEMTSEEMNEYVYIHDQCCSARNVQTTVWNTKWEKEEKEDEKQNEND</sequence>
<proteinExistence type="predicted"/>
<evidence type="ECO:0000313" key="2">
    <source>
        <dbReference type="EMBL" id="KAG5667535.1"/>
    </source>
</evidence>
<evidence type="ECO:0000259" key="1">
    <source>
        <dbReference type="SMART" id="SM00327"/>
    </source>
</evidence>
<dbReference type="SMART" id="SM00327">
    <property type="entry name" value="VWA"/>
    <property type="match status" value="1"/>
</dbReference>
<dbReference type="AlphaFoldDB" id="A0A9J6BD21"/>
<comment type="caution">
    <text evidence="2">The sequence shown here is derived from an EMBL/GenBank/DDBJ whole genome shotgun (WGS) entry which is preliminary data.</text>
</comment>
<dbReference type="CDD" id="cd00198">
    <property type="entry name" value="vWFA"/>
    <property type="match status" value="1"/>
</dbReference>
<accession>A0A9J6BD21</accession>
<dbReference type="GO" id="GO:0032991">
    <property type="term" value="C:protein-containing complex"/>
    <property type="evidence" value="ECO:0007669"/>
    <property type="project" value="UniProtKB-ARBA"/>
</dbReference>
<dbReference type="SUPFAM" id="SSF53300">
    <property type="entry name" value="vWA-like"/>
    <property type="match status" value="1"/>
</dbReference>
<dbReference type="InterPro" id="IPR036465">
    <property type="entry name" value="vWFA_dom_sf"/>
</dbReference>
<feature type="domain" description="VWFA" evidence="1">
    <location>
        <begin position="35"/>
        <end position="208"/>
    </location>
</feature>
<name>A0A9J6BD21_POLVA</name>
<dbReference type="OrthoDB" id="2111088at2759"/>
<dbReference type="Gene3D" id="3.40.50.410">
    <property type="entry name" value="von Willebrand factor, type A domain"/>
    <property type="match status" value="1"/>
</dbReference>
<gene>
    <name evidence="2" type="ORF">PVAND_015514</name>
</gene>
<protein>
    <recommendedName>
        <fullName evidence="1">VWFA domain-containing protein</fullName>
    </recommendedName>
</protein>
<reference evidence="2" key="1">
    <citation type="submission" date="2021-03" db="EMBL/GenBank/DDBJ databases">
        <title>Chromosome level genome of the anhydrobiotic midge Polypedilum vanderplanki.</title>
        <authorList>
            <person name="Yoshida Y."/>
            <person name="Kikawada T."/>
            <person name="Gusev O."/>
        </authorList>
    </citation>
    <scope>NUCLEOTIDE SEQUENCE</scope>
    <source>
        <strain evidence="2">NIAS01</strain>
        <tissue evidence="2">Whole body or cell culture</tissue>
    </source>
</reference>